<dbReference type="EMBL" id="AKGD01000001">
    <property type="protein sequence ID" value="EIT70222.1"/>
    <property type="molecule type" value="Genomic_DNA"/>
</dbReference>
<reference evidence="7 8" key="1">
    <citation type="journal article" date="2012" name="J. Bacteriol.">
        <title>Genome Sequence of n-Alkane-Degrading Hydrocarboniphaga effusa Strain AP103T (ATCC BAA-332T).</title>
        <authorList>
            <person name="Chang H.K."/>
            <person name="Zylstra G.J."/>
            <person name="Chae J.C."/>
        </authorList>
    </citation>
    <scope>NUCLEOTIDE SEQUENCE [LARGE SCALE GENOMIC DNA]</scope>
    <source>
        <strain evidence="7 8">AP103</strain>
    </source>
</reference>
<dbReference type="InterPro" id="IPR042104">
    <property type="entry name" value="PKS_dehydratase_sf"/>
</dbReference>
<dbReference type="PANTHER" id="PTHR43669">
    <property type="entry name" value="5-KETO-D-GLUCONATE 5-REDUCTASE"/>
    <property type="match status" value="1"/>
</dbReference>
<feature type="active site" description="Proton donor; for dehydratase activity" evidence="3">
    <location>
        <position position="616"/>
    </location>
</feature>
<dbReference type="GO" id="GO:0016491">
    <property type="term" value="F:oxidoreductase activity"/>
    <property type="evidence" value="ECO:0007669"/>
    <property type="project" value="UniProtKB-KW"/>
</dbReference>
<accession>I7ZEU3</accession>
<evidence type="ECO:0000256" key="2">
    <source>
        <dbReference type="ARBA" id="ARBA00023002"/>
    </source>
</evidence>
<evidence type="ECO:0000256" key="3">
    <source>
        <dbReference type="PROSITE-ProRule" id="PRU01363"/>
    </source>
</evidence>
<feature type="domain" description="Carrier" evidence="4">
    <location>
        <begin position="951"/>
        <end position="1030"/>
    </location>
</feature>
<sequence>MLNVLFILAKHFHAELSSGKTRIIGLVCNAWLDTGVISPFTGLFGGLTKSIARDYPNALIRAVHTDQAFSESNTVLHAEMQAPNRADTFAEIFYRKGKRFRHALSPIVDISIKKEPPAIKQGAVVLATGGARGVTAVLLEELIRQRNCKVIAIGRTSLDDVPEHILGMDADALDRYEQRFYQDELARDPASSIRILRRRYQDYVAANEIYRNVHILNQLGGSFHYVATDIVDEIAATKSIQRIVAEHGPVDAVIHGAGTQLSKTIAKKSVEEFASVVDTKLRGLRNVYRTLKATQSISNVHFHTLTSSFSVWGNDGQPDYGAANEALNRIADAQASQSSMEKWSSLAWLGWAGIGMTRGSEYASLAQQRGLYPVTRSEGQHIFSRLLLDGQPLRAINVLATPHEIAYYEVTTREAPEREGRTYGEPLDLSLETSPYLKDHLVDGIPTMPGAALLAHSIRIAQKTSGRHHVVGIQSASFKQFVRSLDHRRDRVRIVGEVISDDHDSTTVKVTVLSDLVHKDGWVLREDSLNCEAILVCADTLSSHPPAASTPIPETEGYYILDPYISSPGSLTLKGAFDCLRQIRVSQHQQNALLDLPLSLASDRHAALLTPSIFIDALWRLSVMQPTEGRMPSYVPVACGQTSVHFDFYSGALPDLLRGARLHATRPRPLPGSPDTVVMDRVWATTADGRLLVCFSENLARSISKVEMNVILASSMAPAELPTAIIMRPPLNVVGELTDIVQQVTRFPAQVLMPDADFEYDLGIDSVKLGEILVATRKHFGIADDAELDISRFRTIQSAAEVLKSALHQAQAGSAPSLPPPTPLTSAPAVALTLTKTNVALIEPESVLPALTRIVQQVTRFPAQVLTPDADFEYDLGIDSVKLGEILVATRKHFGIPDDAELDISRFRTIQGAAEVLKHALQQTEPRSSLPSPATLLTSEPAAASTTVPAITPSSVLAALTEIVQQVTRFPAQVLTPDADFEYDLGIDSVKLGEILVATRKHFGIPDDAELDIGRFRTIRAAAEVLQSALQKRISAPSVIAPPLFQAARAQAPETGAQARVRDLREIFGGDAKPFSGKVALVTGSGRGIGRQFATSLAGLGATVIVNAFHSRDAGEQTAKAIVDAGGKAHFIWGSVAHKAHRQALFDEIESRFGGLDFFVSNASNGIIGDFDQITDEHWAKGFQTNVIGLHQCALHAVKLMARRGGGRIITLSSPISSRHTPDFGCMGALKAAVESLTRTMAVEFQKYNVTVNCISAGAVYGELMTKIPNSAKAIELWEEKTLPRRLMLPEEVANVANFLLSGAADAISGAVLLMDGGITIRI</sequence>
<proteinExistence type="inferred from homology"/>
<dbReference type="FunFam" id="3.40.50.720:FF:000084">
    <property type="entry name" value="Short-chain dehydrogenase reductase"/>
    <property type="match status" value="1"/>
</dbReference>
<feature type="domain" description="Carrier" evidence="4">
    <location>
        <begin position="728"/>
        <end position="807"/>
    </location>
</feature>
<dbReference type="PROSITE" id="PS50075">
    <property type="entry name" value="CARRIER"/>
    <property type="match status" value="3"/>
</dbReference>
<dbReference type="SMART" id="SM00822">
    <property type="entry name" value="PKS_KR"/>
    <property type="match status" value="1"/>
</dbReference>
<comment type="caution">
    <text evidence="7">The sequence shown here is derived from an EMBL/GenBank/DDBJ whole genome shotgun (WGS) entry which is preliminary data.</text>
</comment>
<feature type="active site" description="Proton acceptor; for dehydratase activity" evidence="3">
    <location>
        <position position="440"/>
    </location>
</feature>
<dbReference type="SUPFAM" id="SSF51735">
    <property type="entry name" value="NAD(P)-binding Rossmann-fold domains"/>
    <property type="match status" value="2"/>
</dbReference>
<dbReference type="InterPro" id="IPR049900">
    <property type="entry name" value="PKS_mFAS_DH"/>
</dbReference>
<name>I7ZEU3_9GAMM</name>
<dbReference type="Pfam" id="PF00550">
    <property type="entry name" value="PP-binding"/>
    <property type="match status" value="3"/>
</dbReference>
<protein>
    <recommendedName>
        <fullName evidence="9">Carrier domain-containing protein</fullName>
    </recommendedName>
</protein>
<dbReference type="InterPro" id="IPR057326">
    <property type="entry name" value="KR_dom"/>
</dbReference>
<dbReference type="PANTHER" id="PTHR43669:SF3">
    <property type="entry name" value="ALCOHOL DEHYDROGENASE, PUTATIVE (AFU_ORTHOLOGUE AFUA_3G03445)-RELATED"/>
    <property type="match status" value="1"/>
</dbReference>
<keyword evidence="2" id="KW-0560">Oxidoreductase</keyword>
<evidence type="ECO:0008006" key="9">
    <source>
        <dbReference type="Google" id="ProtNLM"/>
    </source>
</evidence>
<feature type="domain" description="PKS/mFAS DH" evidence="5">
    <location>
        <begin position="403"/>
        <end position="709"/>
    </location>
</feature>
<feature type="domain" description="Carrier" evidence="4">
    <location>
        <begin position="842"/>
        <end position="921"/>
    </location>
</feature>
<dbReference type="STRING" id="1172194.WQQ_01720"/>
<dbReference type="Gene3D" id="3.40.50.720">
    <property type="entry name" value="NAD(P)-binding Rossmann-like Domain"/>
    <property type="match status" value="2"/>
</dbReference>
<dbReference type="EMBL" id="AKGD01000001">
    <property type="protein sequence ID" value="EIT70035.1"/>
    <property type="molecule type" value="Genomic_DNA"/>
</dbReference>
<dbReference type="Gene3D" id="1.10.1200.10">
    <property type="entry name" value="ACP-like"/>
    <property type="match status" value="3"/>
</dbReference>
<gene>
    <name evidence="6" type="ORF">WQQ_01720</name>
    <name evidence="7" type="ORF">WQQ_03590</name>
</gene>
<dbReference type="InterPro" id="IPR036291">
    <property type="entry name" value="NAD(P)-bd_dom_sf"/>
</dbReference>
<feature type="region of interest" description="N-terminal hotdog fold" evidence="3">
    <location>
        <begin position="403"/>
        <end position="530"/>
    </location>
</feature>
<comment type="similarity">
    <text evidence="1">Belongs to the short-chain dehydrogenases/reductases (SDR) family.</text>
</comment>
<keyword evidence="8" id="KW-1185">Reference proteome</keyword>
<dbReference type="Pfam" id="PF08659">
    <property type="entry name" value="KR"/>
    <property type="match status" value="1"/>
</dbReference>
<evidence type="ECO:0000256" key="1">
    <source>
        <dbReference type="ARBA" id="ARBA00006484"/>
    </source>
</evidence>
<dbReference type="PROSITE" id="PS52019">
    <property type="entry name" value="PKS_MFAS_DH"/>
    <property type="match status" value="1"/>
</dbReference>
<dbReference type="SUPFAM" id="SSF47336">
    <property type="entry name" value="ACP-like"/>
    <property type="match status" value="3"/>
</dbReference>
<dbReference type="InterPro" id="IPR002347">
    <property type="entry name" value="SDR_fam"/>
</dbReference>
<dbReference type="Proteomes" id="UP000003704">
    <property type="component" value="Unassembled WGS sequence"/>
</dbReference>
<dbReference type="Pfam" id="PF13561">
    <property type="entry name" value="adh_short_C2"/>
    <property type="match status" value="1"/>
</dbReference>
<organism evidence="7 8">
    <name type="scientific">Hydrocarboniphaga effusa AP103</name>
    <dbReference type="NCBI Taxonomy" id="1172194"/>
    <lineage>
        <taxon>Bacteria</taxon>
        <taxon>Pseudomonadati</taxon>
        <taxon>Pseudomonadota</taxon>
        <taxon>Gammaproteobacteria</taxon>
        <taxon>Nevskiales</taxon>
        <taxon>Nevskiaceae</taxon>
        <taxon>Hydrocarboniphaga</taxon>
    </lineage>
</organism>
<dbReference type="InterPro" id="IPR036736">
    <property type="entry name" value="ACP-like_sf"/>
</dbReference>
<dbReference type="PATRIC" id="fig|1172194.4.peg.165"/>
<dbReference type="InterPro" id="IPR009081">
    <property type="entry name" value="PP-bd_ACP"/>
</dbReference>
<dbReference type="Gene3D" id="3.10.129.110">
    <property type="entry name" value="Polyketide synthase dehydratase"/>
    <property type="match status" value="1"/>
</dbReference>
<reference evidence="7" key="2">
    <citation type="submission" date="2012-05" db="EMBL/GenBank/DDBJ databases">
        <authorList>
            <person name="Park J.-H."/>
            <person name="Zylstra G.J."/>
            <person name="Chae J.-C."/>
        </authorList>
    </citation>
    <scope>NUCLEOTIDE SEQUENCE</scope>
    <source>
        <strain evidence="7">AP103</strain>
    </source>
</reference>
<evidence type="ECO:0000313" key="7">
    <source>
        <dbReference type="EMBL" id="EIT70222.1"/>
    </source>
</evidence>
<dbReference type="InterPro" id="IPR013968">
    <property type="entry name" value="PKS_KR"/>
</dbReference>
<dbReference type="RefSeq" id="WP_007183318.1">
    <property type="nucleotide sequence ID" value="NZ_AKGD01000001.1"/>
</dbReference>
<dbReference type="PRINTS" id="PR00081">
    <property type="entry name" value="GDHRDH"/>
</dbReference>
<feature type="region of interest" description="C-terminal hotdog fold" evidence="3">
    <location>
        <begin position="548"/>
        <end position="709"/>
    </location>
</feature>
<evidence type="ECO:0000313" key="8">
    <source>
        <dbReference type="Proteomes" id="UP000003704"/>
    </source>
</evidence>
<evidence type="ECO:0000259" key="5">
    <source>
        <dbReference type="PROSITE" id="PS52019"/>
    </source>
</evidence>
<evidence type="ECO:0000259" key="4">
    <source>
        <dbReference type="PROSITE" id="PS50075"/>
    </source>
</evidence>
<evidence type="ECO:0000313" key="6">
    <source>
        <dbReference type="EMBL" id="EIT70035.1"/>
    </source>
</evidence>